<evidence type="ECO:0000256" key="1">
    <source>
        <dbReference type="ARBA" id="ARBA00004651"/>
    </source>
</evidence>
<feature type="transmembrane region" description="Helical" evidence="8">
    <location>
        <begin position="122"/>
        <end position="139"/>
    </location>
</feature>
<evidence type="ECO:0000256" key="3">
    <source>
        <dbReference type="ARBA" id="ARBA00022448"/>
    </source>
</evidence>
<dbReference type="EMBL" id="AEQO01000116">
    <property type="protein sequence ID" value="EFV04507.1"/>
    <property type="molecule type" value="Genomic_DNA"/>
</dbReference>
<evidence type="ECO:0000313" key="10">
    <source>
        <dbReference type="Proteomes" id="UP000003874"/>
    </source>
</evidence>
<accession>E6MP84</accession>
<feature type="transmembrane region" description="Helical" evidence="8">
    <location>
        <begin position="46"/>
        <end position="67"/>
    </location>
</feature>
<evidence type="ECO:0000313" key="9">
    <source>
        <dbReference type="EMBL" id="EFV04507.1"/>
    </source>
</evidence>
<reference evidence="9 10" key="1">
    <citation type="submission" date="2010-12" db="EMBL/GenBank/DDBJ databases">
        <authorList>
            <person name="Muzny D."/>
            <person name="Qin X."/>
            <person name="Deng J."/>
            <person name="Jiang H."/>
            <person name="Liu Y."/>
            <person name="Qu J."/>
            <person name="Song X.-Z."/>
            <person name="Zhang L."/>
            <person name="Thornton R."/>
            <person name="Coyle M."/>
            <person name="Francisco L."/>
            <person name="Jackson L."/>
            <person name="Javaid M."/>
            <person name="Korchina V."/>
            <person name="Kovar C."/>
            <person name="Mata R."/>
            <person name="Mathew T."/>
            <person name="Ngo R."/>
            <person name="Nguyen L."/>
            <person name="Nguyen N."/>
            <person name="Okwuonu G."/>
            <person name="Ongeri F."/>
            <person name="Pham C."/>
            <person name="Simmons D."/>
            <person name="Wilczek-Boney K."/>
            <person name="Hale W."/>
            <person name="Jakkamsetti A."/>
            <person name="Pham P."/>
            <person name="Ruth R."/>
            <person name="San Lucas F."/>
            <person name="Warren J."/>
            <person name="Zhang J."/>
            <person name="Zhao Z."/>
            <person name="Zhou C."/>
            <person name="Zhu D."/>
            <person name="Lee S."/>
            <person name="Bess C."/>
            <person name="Blankenburg K."/>
            <person name="Forbes L."/>
            <person name="Fu Q."/>
            <person name="Gubbala S."/>
            <person name="Hirani K."/>
            <person name="Jayaseelan J.C."/>
            <person name="Lara F."/>
            <person name="Munidasa M."/>
            <person name="Palculict T."/>
            <person name="Patil S."/>
            <person name="Pu L.-L."/>
            <person name="Saada N."/>
            <person name="Tang L."/>
            <person name="Weissenberger G."/>
            <person name="Zhu Y."/>
            <person name="Hemphill L."/>
            <person name="Shang Y."/>
            <person name="Youmans B."/>
            <person name="Ayvaz T."/>
            <person name="Ross M."/>
            <person name="Santibanez J."/>
            <person name="Aqrawi P."/>
            <person name="Gross S."/>
            <person name="Joshi V."/>
            <person name="Fowler G."/>
            <person name="Nazareth L."/>
            <person name="Reid J."/>
            <person name="Worley K."/>
            <person name="Petrosino J."/>
            <person name="Highlander S."/>
            <person name="Gibbs R."/>
        </authorList>
    </citation>
    <scope>NUCLEOTIDE SEQUENCE [LARGE SCALE GENOMIC DNA]</scope>
    <source>
        <strain evidence="9 10">DSM 15606</strain>
    </source>
</reference>
<dbReference type="GO" id="GO:0005886">
    <property type="term" value="C:plasma membrane"/>
    <property type="evidence" value="ECO:0007669"/>
    <property type="project" value="UniProtKB-SubCell"/>
</dbReference>
<dbReference type="PANTHER" id="PTHR30269:SF23">
    <property type="entry name" value="MEMBRANE TRANSPORTER PROTEIN YDHB-RELATED"/>
    <property type="match status" value="1"/>
</dbReference>
<keyword evidence="4 8" id="KW-1003">Cell membrane</keyword>
<dbReference type="PANTHER" id="PTHR30269">
    <property type="entry name" value="TRANSMEMBRANE PROTEIN YFCA"/>
    <property type="match status" value="1"/>
</dbReference>
<comment type="subcellular location">
    <subcellularLocation>
        <location evidence="1 8">Cell membrane</location>
        <topology evidence="1 8">Multi-pass membrane protein</topology>
    </subcellularLocation>
</comment>
<evidence type="ECO:0000256" key="6">
    <source>
        <dbReference type="ARBA" id="ARBA00022989"/>
    </source>
</evidence>
<dbReference type="Pfam" id="PF01925">
    <property type="entry name" value="TauE"/>
    <property type="match status" value="1"/>
</dbReference>
<dbReference type="AlphaFoldDB" id="E6MP84"/>
<evidence type="ECO:0000256" key="8">
    <source>
        <dbReference type="RuleBase" id="RU363041"/>
    </source>
</evidence>
<feature type="transmembrane region" description="Helical" evidence="8">
    <location>
        <begin position="300"/>
        <end position="318"/>
    </location>
</feature>
<keyword evidence="10" id="KW-1185">Reference proteome</keyword>
<gene>
    <name evidence="9" type="ORF">HMPREF9420_1302</name>
</gene>
<keyword evidence="3" id="KW-0813">Transport</keyword>
<feature type="transmembrane region" description="Helical" evidence="8">
    <location>
        <begin position="205"/>
        <end position="229"/>
    </location>
</feature>
<proteinExistence type="inferred from homology"/>
<feature type="transmembrane region" description="Helical" evidence="8">
    <location>
        <begin position="270"/>
        <end position="288"/>
    </location>
</feature>
<feature type="transmembrane region" description="Helical" evidence="8">
    <location>
        <begin position="145"/>
        <end position="162"/>
    </location>
</feature>
<dbReference type="Proteomes" id="UP000003874">
    <property type="component" value="Unassembled WGS sequence"/>
</dbReference>
<keyword evidence="7 8" id="KW-0472">Membrane</keyword>
<evidence type="ECO:0000256" key="5">
    <source>
        <dbReference type="ARBA" id="ARBA00022692"/>
    </source>
</evidence>
<name>E6MP84_9BACT</name>
<feature type="transmembrane region" description="Helical" evidence="8">
    <location>
        <begin position="87"/>
        <end position="110"/>
    </location>
</feature>
<sequence>MFVIAGSLGTDRRQFFLSLAAFFIENTPLVSNILPNFANKKSSMSIIVFTILLFLGAYCAGLLGSLTGLGGGVVVIPLLTLCFGIDFHYAIGAALVASIATSSGSASAYVKEGMTNIRLGMFLEVATSLGAVLGAAAALWMPTNAIAIIFGGVLLLTVAMQFKQKTDYVDVKGSKLAMKLKLFGSYPNKEGKLQNYELKNVPGGFAVMVLAGALSGLLGIGSGVLKVLAMDSCMKVPFKVSTTTSNFMIGVTAVTSAVVYLQRGYIEPGIAFPIMVGVLAGAMSGAKLLKRLDVKLLRKIFAVAIFLVALNMIYNGIIGKF</sequence>
<keyword evidence="6 8" id="KW-1133">Transmembrane helix</keyword>
<evidence type="ECO:0000256" key="7">
    <source>
        <dbReference type="ARBA" id="ARBA00023136"/>
    </source>
</evidence>
<dbReference type="HOGENOM" id="CLU_045498_5_2_10"/>
<comment type="caution">
    <text evidence="9">The sequence shown here is derived from an EMBL/GenBank/DDBJ whole genome shotgun (WGS) entry which is preliminary data.</text>
</comment>
<dbReference type="InterPro" id="IPR002781">
    <property type="entry name" value="TM_pro_TauE-like"/>
</dbReference>
<dbReference type="InterPro" id="IPR052017">
    <property type="entry name" value="TSUP"/>
</dbReference>
<comment type="similarity">
    <text evidence="2 8">Belongs to the 4-toluene sulfonate uptake permease (TSUP) (TC 2.A.102) family.</text>
</comment>
<dbReference type="STRING" id="888832.HMPREF9420_1302"/>
<feature type="transmembrane region" description="Helical" evidence="8">
    <location>
        <begin position="15"/>
        <end position="34"/>
    </location>
</feature>
<evidence type="ECO:0000256" key="4">
    <source>
        <dbReference type="ARBA" id="ARBA00022475"/>
    </source>
</evidence>
<keyword evidence="5 8" id="KW-0812">Transmembrane</keyword>
<organism evidence="9 10">
    <name type="scientific">Segatella salivae DSM 15606</name>
    <dbReference type="NCBI Taxonomy" id="888832"/>
    <lineage>
        <taxon>Bacteria</taxon>
        <taxon>Pseudomonadati</taxon>
        <taxon>Bacteroidota</taxon>
        <taxon>Bacteroidia</taxon>
        <taxon>Bacteroidales</taxon>
        <taxon>Prevotellaceae</taxon>
        <taxon>Segatella</taxon>
    </lineage>
</organism>
<protein>
    <recommendedName>
        <fullName evidence="8">Probable membrane transporter protein</fullName>
    </recommendedName>
</protein>
<dbReference type="eggNOG" id="COG0730">
    <property type="taxonomic scope" value="Bacteria"/>
</dbReference>
<evidence type="ECO:0000256" key="2">
    <source>
        <dbReference type="ARBA" id="ARBA00009142"/>
    </source>
</evidence>